<dbReference type="PaxDb" id="4081-Solyc01g009710.1.1"/>
<name>A0A3Q7E9M1_SOLLC</name>
<evidence type="ECO:0000313" key="1">
    <source>
        <dbReference type="EnsemblPlants" id="Solyc01g009710.1.1.1"/>
    </source>
</evidence>
<proteinExistence type="predicted"/>
<accession>A0A3Q7E9M1</accession>
<reference evidence="1" key="1">
    <citation type="journal article" date="2012" name="Nature">
        <title>The tomato genome sequence provides insights into fleshy fruit evolution.</title>
        <authorList>
            <consortium name="Tomato Genome Consortium"/>
        </authorList>
    </citation>
    <scope>NUCLEOTIDE SEQUENCE [LARGE SCALE GENOMIC DNA]</scope>
    <source>
        <strain evidence="1">cv. Heinz 1706</strain>
    </source>
</reference>
<keyword evidence="2" id="KW-1185">Reference proteome</keyword>
<sequence>MQTRKEKQNGPYIPSEVEILVLSLKKCSIPEQNGEDGGELEVPNQGKKIEVESDIHFENVSKDKKKALLVPKLGQIPQNPDWQIEGLQSFHPCARRGVYPHEPRTMPQMASPK</sequence>
<dbReference type="InParanoid" id="A0A3Q7E9M1"/>
<dbReference type="Proteomes" id="UP000004994">
    <property type="component" value="Chromosome 1"/>
</dbReference>
<dbReference type="EnsemblPlants" id="Solyc01g009710.1.1">
    <property type="protein sequence ID" value="Solyc01g009710.1.1.1"/>
    <property type="gene ID" value="Solyc01g009710.1"/>
</dbReference>
<dbReference type="AlphaFoldDB" id="A0A3Q7E9M1"/>
<organism evidence="1">
    <name type="scientific">Solanum lycopersicum</name>
    <name type="common">Tomato</name>
    <name type="synonym">Lycopersicon esculentum</name>
    <dbReference type="NCBI Taxonomy" id="4081"/>
    <lineage>
        <taxon>Eukaryota</taxon>
        <taxon>Viridiplantae</taxon>
        <taxon>Streptophyta</taxon>
        <taxon>Embryophyta</taxon>
        <taxon>Tracheophyta</taxon>
        <taxon>Spermatophyta</taxon>
        <taxon>Magnoliopsida</taxon>
        <taxon>eudicotyledons</taxon>
        <taxon>Gunneridae</taxon>
        <taxon>Pentapetalae</taxon>
        <taxon>asterids</taxon>
        <taxon>lamiids</taxon>
        <taxon>Solanales</taxon>
        <taxon>Solanaceae</taxon>
        <taxon>Solanoideae</taxon>
        <taxon>Solaneae</taxon>
        <taxon>Solanum</taxon>
        <taxon>Solanum subgen. Lycopersicon</taxon>
    </lineage>
</organism>
<dbReference type="Gramene" id="Solyc01g009710.1.1">
    <property type="protein sequence ID" value="Solyc01g009710.1.1.1"/>
    <property type="gene ID" value="Solyc01g009710.1"/>
</dbReference>
<protein>
    <submittedName>
        <fullName evidence="1">Uncharacterized protein</fullName>
    </submittedName>
</protein>
<evidence type="ECO:0000313" key="2">
    <source>
        <dbReference type="Proteomes" id="UP000004994"/>
    </source>
</evidence>
<reference evidence="1" key="2">
    <citation type="submission" date="2019-01" db="UniProtKB">
        <authorList>
            <consortium name="EnsemblPlants"/>
        </authorList>
    </citation>
    <scope>IDENTIFICATION</scope>
    <source>
        <strain evidence="1">cv. Heinz 1706</strain>
    </source>
</reference>